<dbReference type="Gene3D" id="3.40.50.1820">
    <property type="entry name" value="alpha/beta hydrolase"/>
    <property type="match status" value="2"/>
</dbReference>
<dbReference type="Pfam" id="PF08840">
    <property type="entry name" value="BAAT_C"/>
    <property type="match status" value="3"/>
</dbReference>
<dbReference type="InterPro" id="IPR014940">
    <property type="entry name" value="BAAT_C"/>
</dbReference>
<dbReference type="GO" id="GO:0006631">
    <property type="term" value="P:fatty acid metabolic process"/>
    <property type="evidence" value="ECO:0007669"/>
    <property type="project" value="TreeGrafter"/>
</dbReference>
<dbReference type="FunFam" id="3.40.50.1820:FF:000024">
    <property type="entry name" value="acyl-coenzyme A thioesterase 4"/>
    <property type="match status" value="2"/>
</dbReference>
<dbReference type="InterPro" id="IPR029058">
    <property type="entry name" value="AB_hydrolase_fold"/>
</dbReference>
<dbReference type="AlphaFoldDB" id="G0M9K7"/>
<feature type="domain" description="BAAT/Acyl-CoA thioester hydrolase C-terminal" evidence="2">
    <location>
        <begin position="124"/>
        <end position="331"/>
    </location>
</feature>
<dbReference type="InParanoid" id="G0M9K7"/>
<dbReference type="InterPro" id="IPR006862">
    <property type="entry name" value="Thio_Ohase/aa_AcTrfase"/>
</dbReference>
<gene>
    <name evidence="3" type="ORF">CAEBREN_00993</name>
</gene>
<feature type="domain" description="BAAT/Acyl-CoA thioester hydrolase C-terminal" evidence="2">
    <location>
        <begin position="479"/>
        <end position="592"/>
    </location>
</feature>
<dbReference type="OrthoDB" id="6347013at2759"/>
<dbReference type="STRING" id="135651.G0M9K7"/>
<feature type="domain" description="Acyl-CoA thioester hydrolase/bile acid-CoA amino acid N-acetyltransferase" evidence="1">
    <location>
        <begin position="1"/>
        <end position="62"/>
    </location>
</feature>
<keyword evidence="4" id="KW-1185">Reference proteome</keyword>
<sequence>MGLFSSIQLSDDLPYGYFLSNNQAKPFYYTLKLISDSEDTIDQVNLKKRFINPTITQIKVNQEGLHGIIFKPPGPGPFSCVIDIPPITGIVMKATSAVFASEGFVVYTFATYSKSEQGDNLHDVELEDFSKHIEFVKSLPYCSGKIGLFGFSFGGTIANYLASKISDIFAVLCVNSLQSFLKPAYVMKENGKPIECERLDSSLDVKINGVINQKASFAEAFRRLKPETSLNWEHISKSTSFRVVGALDDWLFCGAANSMYLRNRLHETGHSVEVELVPAGHFLSVPYFPHQSWAYSMLNFHVGFGGECSLAGKSQEKVWENNLKFYKKHLGTPPDLPDFEREMKIVLPGAGKADPMGLFLSIQFSDEVRYGHYARNNQADPFYYTLKLIPDSEEVLDQANLRKLWIHPMVTQIEVAQGDMYGLIFKPPGPGPFPCIIDVPGANGYILKGYAGVLALQGFLVYTFVGFGQGNLPKTLDEMDLEIFSRHIDFVKSLPYCSNKIGLFGSSFGGTIANYLVTTHLEITAVVTINPPEAFYQVSDRMIKENEKQMKCQRLDASLAVLINGVKRQRLSFYDIFRKLTPETSLKWEKISKNRTCPWWTSGIYTLLSPQSVAYNKYLESFMGFGGECFLAAKAQEIGWENHLKFFMKHLGTPPRLPDFEREKEIILRDSGSKL</sequence>
<evidence type="ECO:0000313" key="4">
    <source>
        <dbReference type="Proteomes" id="UP000008068"/>
    </source>
</evidence>
<dbReference type="PANTHER" id="PTHR10824">
    <property type="entry name" value="ACYL-COENZYME A THIOESTERASE-RELATED"/>
    <property type="match status" value="1"/>
</dbReference>
<name>G0M9K7_CAEBE</name>
<dbReference type="PANTHER" id="PTHR10824:SF8">
    <property type="entry name" value="BAAT_C DOMAIN-CONTAINING PROTEIN"/>
    <property type="match status" value="1"/>
</dbReference>
<dbReference type="eggNOG" id="ENOG502QQ8Z">
    <property type="taxonomic scope" value="Eukaryota"/>
</dbReference>
<evidence type="ECO:0008006" key="5">
    <source>
        <dbReference type="Google" id="ProtNLM"/>
    </source>
</evidence>
<evidence type="ECO:0000259" key="2">
    <source>
        <dbReference type="Pfam" id="PF08840"/>
    </source>
</evidence>
<dbReference type="HOGENOM" id="CLU_407243_0_0_1"/>
<dbReference type="GO" id="GO:0047617">
    <property type="term" value="F:fatty acyl-CoA hydrolase activity"/>
    <property type="evidence" value="ECO:0007669"/>
    <property type="project" value="TreeGrafter"/>
</dbReference>
<dbReference type="EMBL" id="GL379787">
    <property type="protein sequence ID" value="EGT31009.1"/>
    <property type="molecule type" value="Genomic_DNA"/>
</dbReference>
<organism evidence="4">
    <name type="scientific">Caenorhabditis brenneri</name>
    <name type="common">Nematode worm</name>
    <dbReference type="NCBI Taxonomy" id="135651"/>
    <lineage>
        <taxon>Eukaryota</taxon>
        <taxon>Metazoa</taxon>
        <taxon>Ecdysozoa</taxon>
        <taxon>Nematoda</taxon>
        <taxon>Chromadorea</taxon>
        <taxon>Rhabditida</taxon>
        <taxon>Rhabditina</taxon>
        <taxon>Rhabditomorpha</taxon>
        <taxon>Rhabditoidea</taxon>
        <taxon>Rhabditidae</taxon>
        <taxon>Peloderinae</taxon>
        <taxon>Caenorhabditis</taxon>
    </lineage>
</organism>
<dbReference type="SUPFAM" id="SSF53474">
    <property type="entry name" value="alpha/beta-Hydrolases"/>
    <property type="match status" value="2"/>
</dbReference>
<reference evidence="4" key="1">
    <citation type="submission" date="2011-07" db="EMBL/GenBank/DDBJ databases">
        <authorList>
            <consortium name="Caenorhabditis brenneri Sequencing and Analysis Consortium"/>
            <person name="Wilson R.K."/>
        </authorList>
    </citation>
    <scope>NUCLEOTIDE SEQUENCE [LARGE SCALE GENOMIC DNA]</scope>
    <source>
        <strain evidence="4">PB2801</strain>
    </source>
</reference>
<protein>
    <recommendedName>
        <fullName evidence="5">BAAT/Acyl-CoA thioester hydrolase C-terminal domain-containing protein</fullName>
    </recommendedName>
</protein>
<dbReference type="GO" id="GO:0006637">
    <property type="term" value="P:acyl-CoA metabolic process"/>
    <property type="evidence" value="ECO:0007669"/>
    <property type="project" value="TreeGrafter"/>
</dbReference>
<accession>G0M9K7</accession>
<feature type="domain" description="Acyl-CoA thioester hydrolase/bile acid-CoA amino acid N-acetyltransferase" evidence="1">
    <location>
        <begin position="353"/>
        <end position="416"/>
    </location>
</feature>
<proteinExistence type="predicted"/>
<dbReference type="Pfam" id="PF04775">
    <property type="entry name" value="Bile_Hydr_Trans"/>
    <property type="match status" value="2"/>
</dbReference>
<feature type="domain" description="BAAT/Acyl-CoA thioester hydrolase C-terminal" evidence="2">
    <location>
        <begin position="612"/>
        <end position="652"/>
    </location>
</feature>
<evidence type="ECO:0000313" key="3">
    <source>
        <dbReference type="EMBL" id="EGT31009.1"/>
    </source>
</evidence>
<dbReference type="Proteomes" id="UP000008068">
    <property type="component" value="Unassembled WGS sequence"/>
</dbReference>
<evidence type="ECO:0000259" key="1">
    <source>
        <dbReference type="Pfam" id="PF04775"/>
    </source>
</evidence>